<dbReference type="Gene3D" id="1.10.260.40">
    <property type="entry name" value="lambda repressor-like DNA-binding domains"/>
    <property type="match status" value="1"/>
</dbReference>
<keyword evidence="3" id="KW-1185">Reference proteome</keyword>
<evidence type="ECO:0000259" key="1">
    <source>
        <dbReference type="Pfam" id="PF06114"/>
    </source>
</evidence>
<protein>
    <submittedName>
        <fullName evidence="2">Zn-dependent peptidase ImmA (M78 family)/plasmid maintenance system antidote protein VapI</fullName>
    </submittedName>
</protein>
<comment type="caution">
    <text evidence="2">The sequence shown here is derived from an EMBL/GenBank/DDBJ whole genome shotgun (WGS) entry which is preliminary data.</text>
</comment>
<evidence type="ECO:0000313" key="3">
    <source>
        <dbReference type="Proteomes" id="UP000538666"/>
    </source>
</evidence>
<evidence type="ECO:0000313" key="2">
    <source>
        <dbReference type="EMBL" id="MBB6147316.1"/>
    </source>
</evidence>
<accession>A0A841K186</accession>
<dbReference type="Proteomes" id="UP000538666">
    <property type="component" value="Unassembled WGS sequence"/>
</dbReference>
<dbReference type="OrthoDB" id="9796786at2"/>
<dbReference type="GO" id="GO:0003677">
    <property type="term" value="F:DNA binding"/>
    <property type="evidence" value="ECO:0007669"/>
    <property type="project" value="InterPro"/>
</dbReference>
<dbReference type="RefSeq" id="WP_050061482.1">
    <property type="nucleotide sequence ID" value="NZ_JACHEK010000014.1"/>
</dbReference>
<organism evidence="2 3">
    <name type="scientific">Silvibacterium bohemicum</name>
    <dbReference type="NCBI Taxonomy" id="1577686"/>
    <lineage>
        <taxon>Bacteria</taxon>
        <taxon>Pseudomonadati</taxon>
        <taxon>Acidobacteriota</taxon>
        <taxon>Terriglobia</taxon>
        <taxon>Terriglobales</taxon>
        <taxon>Acidobacteriaceae</taxon>
        <taxon>Silvibacterium</taxon>
    </lineage>
</organism>
<sequence>MANTAFRPNWASPPGETIRAVLHAKGVGIDVFRLEIGLNERQATDLLAGVLPVTPVIAKNLAKSVGSTAHFWLERQKQYRDSLEELAAAEPELGEWSATFPVKKMIDSGWLPKPYAKGDVAFELLDYFDIGSVEEWRKKYPTRLGLAKFRTSSAFQNDMPTTLAWIRRGELLAEDIECAKWDRQSFSTSLRELKPLSKIEDPKKFLPVLQRECARHGVAVIVSRSIPGCAASGATLMLSEDKALLLLSARFLSDDQFWFSFFHEAGHLVLHGDEPHIEQESALTPKQEAEANQFAEKIILEPGGEATLKAIRVNPFSIARLARQCNVSAGVIVGQLQHQERISPKLFNKFKTRYNVSSFTL</sequence>
<proteinExistence type="predicted"/>
<gene>
    <name evidence="2" type="ORF">HNQ77_005312</name>
</gene>
<feature type="domain" description="IrrE N-terminal-like" evidence="1">
    <location>
        <begin position="242"/>
        <end position="301"/>
    </location>
</feature>
<dbReference type="EMBL" id="JACHEK010000014">
    <property type="protein sequence ID" value="MBB6147316.1"/>
    <property type="molecule type" value="Genomic_DNA"/>
</dbReference>
<dbReference type="AlphaFoldDB" id="A0A841K186"/>
<reference evidence="2 3" key="1">
    <citation type="submission" date="2020-08" db="EMBL/GenBank/DDBJ databases">
        <title>Genomic Encyclopedia of Type Strains, Phase IV (KMG-IV): sequencing the most valuable type-strain genomes for metagenomic binning, comparative biology and taxonomic classification.</title>
        <authorList>
            <person name="Goeker M."/>
        </authorList>
    </citation>
    <scope>NUCLEOTIDE SEQUENCE [LARGE SCALE GENOMIC DNA]</scope>
    <source>
        <strain evidence="2 3">DSM 103733</strain>
    </source>
</reference>
<dbReference type="InterPro" id="IPR010982">
    <property type="entry name" value="Lambda_DNA-bd_dom_sf"/>
</dbReference>
<dbReference type="SUPFAM" id="SSF47413">
    <property type="entry name" value="lambda repressor-like DNA-binding domains"/>
    <property type="match status" value="1"/>
</dbReference>
<name>A0A841K186_9BACT</name>
<dbReference type="InterPro" id="IPR010359">
    <property type="entry name" value="IrrE_HExxH"/>
</dbReference>
<dbReference type="Pfam" id="PF06114">
    <property type="entry name" value="Peptidase_M78"/>
    <property type="match status" value="1"/>
</dbReference>